<accession>A0AAN6QGZ3</accession>
<protein>
    <submittedName>
        <fullName evidence="2">Uncharacterized protein</fullName>
    </submittedName>
</protein>
<dbReference type="GeneID" id="89933320"/>
<feature type="compositionally biased region" description="Polar residues" evidence="1">
    <location>
        <begin position="73"/>
        <end position="83"/>
    </location>
</feature>
<dbReference type="Proteomes" id="UP001302812">
    <property type="component" value="Unassembled WGS sequence"/>
</dbReference>
<organism evidence="2 3">
    <name type="scientific">Canariomyces notabilis</name>
    <dbReference type="NCBI Taxonomy" id="2074819"/>
    <lineage>
        <taxon>Eukaryota</taxon>
        <taxon>Fungi</taxon>
        <taxon>Dikarya</taxon>
        <taxon>Ascomycota</taxon>
        <taxon>Pezizomycotina</taxon>
        <taxon>Sordariomycetes</taxon>
        <taxon>Sordariomycetidae</taxon>
        <taxon>Sordariales</taxon>
        <taxon>Chaetomiaceae</taxon>
        <taxon>Canariomyces</taxon>
    </lineage>
</organism>
<comment type="caution">
    <text evidence="2">The sequence shown here is derived from an EMBL/GenBank/DDBJ whole genome shotgun (WGS) entry which is preliminary data.</text>
</comment>
<gene>
    <name evidence="2" type="ORF">N656DRAFT_310464</name>
</gene>
<name>A0AAN6QGZ3_9PEZI</name>
<proteinExistence type="predicted"/>
<dbReference type="AlphaFoldDB" id="A0AAN6QGZ3"/>
<feature type="region of interest" description="Disordered" evidence="1">
    <location>
        <begin position="54"/>
        <end position="83"/>
    </location>
</feature>
<reference evidence="2" key="1">
    <citation type="journal article" date="2023" name="Mol. Phylogenet. Evol.">
        <title>Genome-scale phylogeny and comparative genomics of the fungal order Sordariales.</title>
        <authorList>
            <person name="Hensen N."/>
            <person name="Bonometti L."/>
            <person name="Westerberg I."/>
            <person name="Brannstrom I.O."/>
            <person name="Guillou S."/>
            <person name="Cros-Aarteil S."/>
            <person name="Calhoun S."/>
            <person name="Haridas S."/>
            <person name="Kuo A."/>
            <person name="Mondo S."/>
            <person name="Pangilinan J."/>
            <person name="Riley R."/>
            <person name="LaButti K."/>
            <person name="Andreopoulos B."/>
            <person name="Lipzen A."/>
            <person name="Chen C."/>
            <person name="Yan M."/>
            <person name="Daum C."/>
            <person name="Ng V."/>
            <person name="Clum A."/>
            <person name="Steindorff A."/>
            <person name="Ohm R.A."/>
            <person name="Martin F."/>
            <person name="Silar P."/>
            <person name="Natvig D.O."/>
            <person name="Lalanne C."/>
            <person name="Gautier V."/>
            <person name="Ament-Velasquez S.L."/>
            <person name="Kruys A."/>
            <person name="Hutchinson M.I."/>
            <person name="Powell A.J."/>
            <person name="Barry K."/>
            <person name="Miller A.N."/>
            <person name="Grigoriev I.V."/>
            <person name="Debuchy R."/>
            <person name="Gladieux P."/>
            <person name="Hiltunen Thoren M."/>
            <person name="Johannesson H."/>
        </authorList>
    </citation>
    <scope>NUCLEOTIDE SEQUENCE</scope>
    <source>
        <strain evidence="2">CBS 508.74</strain>
    </source>
</reference>
<keyword evidence="3" id="KW-1185">Reference proteome</keyword>
<reference evidence="2" key="2">
    <citation type="submission" date="2023-05" db="EMBL/GenBank/DDBJ databases">
        <authorList>
            <consortium name="Lawrence Berkeley National Laboratory"/>
            <person name="Steindorff A."/>
            <person name="Hensen N."/>
            <person name="Bonometti L."/>
            <person name="Westerberg I."/>
            <person name="Brannstrom I.O."/>
            <person name="Guillou S."/>
            <person name="Cros-Aarteil S."/>
            <person name="Calhoun S."/>
            <person name="Haridas S."/>
            <person name="Kuo A."/>
            <person name="Mondo S."/>
            <person name="Pangilinan J."/>
            <person name="Riley R."/>
            <person name="Labutti K."/>
            <person name="Andreopoulos B."/>
            <person name="Lipzen A."/>
            <person name="Chen C."/>
            <person name="Yanf M."/>
            <person name="Daum C."/>
            <person name="Ng V."/>
            <person name="Clum A."/>
            <person name="Ohm R."/>
            <person name="Martin F."/>
            <person name="Silar P."/>
            <person name="Natvig D."/>
            <person name="Lalanne C."/>
            <person name="Gautier V."/>
            <person name="Ament-Velasquez S.L."/>
            <person name="Kruys A."/>
            <person name="Hutchinson M.I."/>
            <person name="Powell A.J."/>
            <person name="Barry K."/>
            <person name="Miller A.N."/>
            <person name="Grigoriev I.V."/>
            <person name="Debuchy R."/>
            <person name="Gladieux P."/>
            <person name="Thoren M.H."/>
            <person name="Johannesson H."/>
        </authorList>
    </citation>
    <scope>NUCLEOTIDE SEQUENCE</scope>
    <source>
        <strain evidence="2">CBS 508.74</strain>
    </source>
</reference>
<evidence type="ECO:0000313" key="2">
    <source>
        <dbReference type="EMBL" id="KAK4109938.1"/>
    </source>
</evidence>
<evidence type="ECO:0000256" key="1">
    <source>
        <dbReference type="SAM" id="MobiDB-lite"/>
    </source>
</evidence>
<sequence>MPVIAVSCIKPLRVLSYVRSPKAKTKAQGWASVHIVTCPATEVVAACPRLGCDSPPRSRRSHRQGPCVGKSRLSPTPSPVQTATSWLPEQWEPAVHMLGCTLTGRHSFEFHRETETKNLKERTLTAEPTLLRYAHCSSCRTNPGHDLDNQGGCISQGTVLVTRSEIAPTRRSVP</sequence>
<dbReference type="EMBL" id="MU853353">
    <property type="protein sequence ID" value="KAK4109938.1"/>
    <property type="molecule type" value="Genomic_DNA"/>
</dbReference>
<dbReference type="RefSeq" id="XP_064667508.1">
    <property type="nucleotide sequence ID" value="XM_064809197.1"/>
</dbReference>
<evidence type="ECO:0000313" key="3">
    <source>
        <dbReference type="Proteomes" id="UP001302812"/>
    </source>
</evidence>